<organism evidence="4 5">
    <name type="scientific">Equus caballus</name>
    <name type="common">Horse</name>
    <dbReference type="NCBI Taxonomy" id="9796"/>
    <lineage>
        <taxon>Eukaryota</taxon>
        <taxon>Metazoa</taxon>
        <taxon>Chordata</taxon>
        <taxon>Craniata</taxon>
        <taxon>Vertebrata</taxon>
        <taxon>Euteleostomi</taxon>
        <taxon>Mammalia</taxon>
        <taxon>Eutheria</taxon>
        <taxon>Laurasiatheria</taxon>
        <taxon>Perissodactyla</taxon>
        <taxon>Equidae</taxon>
        <taxon>Equus</taxon>
    </lineage>
</organism>
<sequence length="620" mass="72094">MLDTIIPSVQDLARQVLPTLPSLSQEEVSTIWGNVSEFVERQLSLRKGVQIPGLGTFTFMRQKLEVGNNKFILIQRPVFIMAEKLVQIHGLKQNKVYTPGDIPIVPLNFVMISLEGPFNRDIVEGCVKETLLFLSRSISIKENVEFTFKGIGVLVIRDGKVKMRFYKDFLCTMDGSGALAKALANRPGTVDSVLSSRETWEKRPRSVLVFPRIELKGMENKPKMEPIVEESQKNRQRKSKLKDQSDKEEGVREILSPKILQDRQTLSPGKVTSGSLLTKLERSGSGGKNMNPEGLSSPDYLKNDDEMNPRISPAPACQDHNKAGQEMCYVCLQRAQRNCPLYYGEERRRREIEDERLIQQYQMLKDQEALFKEQKSFLFDKRPLSPEINAFKQEEYSQSLLKQVDNRREKQIKQRQNRELMDRLEQVQLTEELAAQRAKYIKDKIEETWCYKRALDAQIKNKAPQLPMFEPDSFEPIFGNNKCNLMVEKQMREQNYMKHQLEAAASHKRRAILHQLVDQKRDLQMLQRAQKEHLADRNAELERVNRINQSLQEDWERSAAMKRQRDLEEKAFERASDKLFLLDQCEKYRRCRQCQRCTSNVGKSNLWPLNKSLHGSRLFV</sequence>
<feature type="domain" description="CCDC81 HU" evidence="2">
    <location>
        <begin position="9"/>
        <end position="93"/>
    </location>
</feature>
<feature type="region of interest" description="Disordered" evidence="1">
    <location>
        <begin position="221"/>
        <end position="308"/>
    </location>
</feature>
<dbReference type="Ensembl" id="ENSECAT00000037137.3">
    <property type="protein sequence ID" value="ENSECAP00000039616.3"/>
    <property type="gene ID" value="ENSECAG00000015265.4"/>
</dbReference>
<reference evidence="4 5" key="1">
    <citation type="journal article" date="2009" name="Science">
        <title>Genome sequence, comparative analysis, and population genetics of the domestic horse.</title>
        <authorList>
            <consortium name="Broad Institute Genome Sequencing Platform"/>
            <consortium name="Broad Institute Whole Genome Assembly Team"/>
            <person name="Wade C.M."/>
            <person name="Giulotto E."/>
            <person name="Sigurdsson S."/>
            <person name="Zoli M."/>
            <person name="Gnerre S."/>
            <person name="Imsland F."/>
            <person name="Lear T.L."/>
            <person name="Adelson D.L."/>
            <person name="Bailey E."/>
            <person name="Bellone R.R."/>
            <person name="Bloecker H."/>
            <person name="Distl O."/>
            <person name="Edgar R.C."/>
            <person name="Garber M."/>
            <person name="Leeb T."/>
            <person name="Mauceli E."/>
            <person name="MacLeod J.N."/>
            <person name="Penedo M.C.T."/>
            <person name="Raison J.M."/>
            <person name="Sharpe T."/>
            <person name="Vogel J."/>
            <person name="Andersson L."/>
            <person name="Antczak D.F."/>
            <person name="Biagi T."/>
            <person name="Binns M.M."/>
            <person name="Chowdhary B.P."/>
            <person name="Coleman S.J."/>
            <person name="Della Valle G."/>
            <person name="Fryc S."/>
            <person name="Guerin G."/>
            <person name="Hasegawa T."/>
            <person name="Hill E.W."/>
            <person name="Jurka J."/>
            <person name="Kiialainen A."/>
            <person name="Lindgren G."/>
            <person name="Liu J."/>
            <person name="Magnani E."/>
            <person name="Mickelson J.R."/>
            <person name="Murray J."/>
            <person name="Nergadze S.G."/>
            <person name="Onofrio R."/>
            <person name="Pedroni S."/>
            <person name="Piras M.F."/>
            <person name="Raudsepp T."/>
            <person name="Rocchi M."/>
            <person name="Roeed K.H."/>
            <person name="Ryder O.A."/>
            <person name="Searle S."/>
            <person name="Skow L."/>
            <person name="Swinburne J.E."/>
            <person name="Syvaenen A.C."/>
            <person name="Tozaki T."/>
            <person name="Valberg S.J."/>
            <person name="Vaudin M."/>
            <person name="White J.R."/>
            <person name="Zody M.C."/>
            <person name="Lander E.S."/>
            <person name="Lindblad-Toh K."/>
        </authorList>
    </citation>
    <scope>NUCLEOTIDE SEQUENCE [LARGE SCALE GENOMIC DNA]</scope>
    <source>
        <strain evidence="4 5">Thoroughbred</strain>
    </source>
</reference>
<evidence type="ECO:0000256" key="1">
    <source>
        <dbReference type="SAM" id="MobiDB-lite"/>
    </source>
</evidence>
<feature type="compositionally biased region" description="Basic and acidic residues" evidence="1">
    <location>
        <begin position="221"/>
        <end position="233"/>
    </location>
</feature>
<evidence type="ECO:0000313" key="4">
    <source>
        <dbReference type="Ensembl" id="ENSECAP00000039616.3"/>
    </source>
</evidence>
<keyword evidence="5" id="KW-1185">Reference proteome</keyword>
<gene>
    <name evidence="4 6" type="primary">CCDC81</name>
</gene>
<evidence type="ECO:0000259" key="3">
    <source>
        <dbReference type="Pfam" id="PF18289"/>
    </source>
</evidence>
<dbReference type="PANTHER" id="PTHR14362">
    <property type="entry name" value="COILED-COIL DOMAIN-CONTAINING PROTEIN 81"/>
    <property type="match status" value="1"/>
</dbReference>
<dbReference type="InterPro" id="IPR010992">
    <property type="entry name" value="IHF-like_DNA-bd_dom_sf"/>
</dbReference>
<dbReference type="Proteomes" id="UP000002281">
    <property type="component" value="Chromosome 7"/>
</dbReference>
<dbReference type="InterPro" id="IPR040673">
    <property type="entry name" value="CCDC81_HU_dom_2"/>
</dbReference>
<accession>A0A3Q2HWR5</accession>
<dbReference type="InterPro" id="IPR028034">
    <property type="entry name" value="HU-CCDC81"/>
</dbReference>
<evidence type="ECO:0000313" key="6">
    <source>
        <dbReference type="VGNC" id="VGNC:59380"/>
    </source>
</evidence>
<dbReference type="GO" id="GO:0003677">
    <property type="term" value="F:DNA binding"/>
    <property type="evidence" value="ECO:0007669"/>
    <property type="project" value="InterPro"/>
</dbReference>
<dbReference type="AlphaFoldDB" id="A0A3Q2HWR5"/>
<protein>
    <submittedName>
        <fullName evidence="4">Coiled-coil domain containing 81</fullName>
    </submittedName>
</protein>
<reference evidence="4" key="3">
    <citation type="submission" date="2025-09" db="UniProtKB">
        <authorList>
            <consortium name="Ensembl"/>
        </authorList>
    </citation>
    <scope>IDENTIFICATION</scope>
    <source>
        <strain evidence="4">Thoroughbred</strain>
    </source>
</reference>
<dbReference type="VGNC" id="VGNC:59380">
    <property type="gene designation" value="CCDC81"/>
</dbReference>
<evidence type="ECO:0000259" key="2">
    <source>
        <dbReference type="Pfam" id="PF14908"/>
    </source>
</evidence>
<proteinExistence type="predicted"/>
<feature type="compositionally biased region" description="Basic and acidic residues" evidence="1">
    <location>
        <begin position="241"/>
        <end position="252"/>
    </location>
</feature>
<dbReference type="InterPro" id="IPR026295">
    <property type="entry name" value="CCD81"/>
</dbReference>
<dbReference type="Bgee" id="ENSECAG00000015265">
    <property type="expression patterns" value="Expressed in oviduct epithelium and 10 other cell types or tissues"/>
</dbReference>
<dbReference type="STRING" id="9796.ENSECAP00000039616"/>
<dbReference type="GeneTree" id="ENSGT00390000011985"/>
<dbReference type="FunCoup" id="A0A3Q2HWR5">
    <property type="interactions" value="164"/>
</dbReference>
<reference evidence="4" key="2">
    <citation type="submission" date="2025-08" db="UniProtKB">
        <authorList>
            <consortium name="Ensembl"/>
        </authorList>
    </citation>
    <scope>IDENTIFICATION</scope>
    <source>
        <strain evidence="4">Thoroughbred</strain>
    </source>
</reference>
<feature type="domain" description="CCDC81 HU" evidence="3">
    <location>
        <begin position="103"/>
        <end position="177"/>
    </location>
</feature>
<name>A0A3Q2HWR5_HORSE</name>
<dbReference type="Pfam" id="PF18289">
    <property type="entry name" value="HU-CCDC81_euk_2"/>
    <property type="match status" value="1"/>
</dbReference>
<feature type="compositionally biased region" description="Polar residues" evidence="1">
    <location>
        <begin position="262"/>
        <end position="276"/>
    </location>
</feature>
<dbReference type="Pfam" id="PF14908">
    <property type="entry name" value="HU-CCDC81_euk_1"/>
    <property type="match status" value="1"/>
</dbReference>
<dbReference type="SUPFAM" id="SSF47729">
    <property type="entry name" value="IHF-like DNA-binding proteins"/>
    <property type="match status" value="1"/>
</dbReference>
<dbReference type="PANTHER" id="PTHR14362:SF2">
    <property type="entry name" value="COILED-COIL DOMAIN-CONTAINING PROTEIN 81"/>
    <property type="match status" value="1"/>
</dbReference>
<dbReference type="InParanoid" id="A0A3Q2HWR5"/>
<dbReference type="PaxDb" id="9796-ENSECAP00000039616"/>
<evidence type="ECO:0000313" key="5">
    <source>
        <dbReference type="Proteomes" id="UP000002281"/>
    </source>
</evidence>